<dbReference type="Pfam" id="PF09669">
    <property type="entry name" value="Phage_pRha"/>
    <property type="match status" value="1"/>
</dbReference>
<dbReference type="InterPro" id="IPR014054">
    <property type="entry name" value="Phage_regulatory_Rha"/>
</dbReference>
<evidence type="ECO:0008006" key="4">
    <source>
        <dbReference type="Google" id="ProtNLM"/>
    </source>
</evidence>
<dbReference type="Gene3D" id="1.10.10.60">
    <property type="entry name" value="Homeodomain-like"/>
    <property type="match status" value="1"/>
</dbReference>
<dbReference type="AlphaFoldDB" id="A0A5N7G0A9"/>
<dbReference type="EMBL" id="AABQDW010000022">
    <property type="protein sequence ID" value="EAI5408728.1"/>
    <property type="molecule type" value="Genomic_DNA"/>
</dbReference>
<evidence type="ECO:0000313" key="3">
    <source>
        <dbReference type="Proteomes" id="UP000557842"/>
    </source>
</evidence>
<gene>
    <name evidence="2" type="ORF">AAH24_08595</name>
    <name evidence="1" type="ORF">BVH53_08505</name>
</gene>
<reference evidence="2 3" key="1">
    <citation type="submission" date="2018-05" db="EMBL/GenBank/DDBJ databases">
        <authorList>
            <consortium name="PulseNet: The National Subtyping Network for Foodborne Disease Surveillance"/>
            <person name="Tarr C.L."/>
            <person name="Trees E."/>
            <person name="Katz L.S."/>
            <person name="Carleton-Romer H.A."/>
            <person name="Stroika S."/>
            <person name="Kucerova Z."/>
            <person name="Roache K.F."/>
            <person name="Sabol A.L."/>
            <person name="Besser J."/>
            <person name="Gerner-Smidt P."/>
        </authorList>
    </citation>
    <scope>NUCLEOTIDE SEQUENCE</scope>
    <source>
        <strain evidence="1 3">2016D-0221</strain>
        <strain evidence="2">D4313</strain>
    </source>
</reference>
<organism evidence="2">
    <name type="scientific">Campylobacter fetus</name>
    <dbReference type="NCBI Taxonomy" id="196"/>
    <lineage>
        <taxon>Bacteria</taxon>
        <taxon>Pseudomonadati</taxon>
        <taxon>Campylobacterota</taxon>
        <taxon>Epsilonproteobacteria</taxon>
        <taxon>Campylobacterales</taxon>
        <taxon>Campylobacteraceae</taxon>
        <taxon>Campylobacter</taxon>
    </lineage>
</organism>
<dbReference type="Proteomes" id="UP000557842">
    <property type="component" value="Unassembled WGS sequence"/>
</dbReference>
<comment type="caution">
    <text evidence="2">The sequence shown here is derived from an EMBL/GenBank/DDBJ whole genome shotgun (WGS) entry which is preliminary data.</text>
</comment>
<evidence type="ECO:0000313" key="1">
    <source>
        <dbReference type="EMBL" id="EAI5408728.1"/>
    </source>
</evidence>
<dbReference type="RefSeq" id="WP_065844216.1">
    <property type="nucleotide sequence ID" value="NZ_AABUZP020000050.1"/>
</dbReference>
<accession>A0A5N7G0A9</accession>
<evidence type="ECO:0000313" key="2">
    <source>
        <dbReference type="EMBL" id="EAK0469407.1"/>
    </source>
</evidence>
<dbReference type="EMBL" id="AACCXM010000014">
    <property type="protein sequence ID" value="EAK0469407.1"/>
    <property type="molecule type" value="Genomic_DNA"/>
</dbReference>
<protein>
    <recommendedName>
        <fullName evidence="4">Phage regulatory protein, Rha family</fullName>
    </recommendedName>
</protein>
<proteinExistence type="predicted"/>
<sequence length="209" mass="23769">MSSVVLINNQEVSFEVVGDQTYTTSRDVAQVFEKEHKNIIAQIEALPNDEFRQLNFQPSSQPRLNGLFVKDTKFYNLTRDGFCLLVMGFTGEKAYRWKVEFINAFNKMEAMIKSGGIANEKFTEVITALSEKSTEADEFKAKYYETLERENELLRVVLEDSKSKIGTKLSPNERANIIKLYKSGLSQAEICRQTSRSDTAVRNAIRGAL</sequence>
<dbReference type="NCBIfam" id="TIGR02681">
    <property type="entry name" value="phage_pRha"/>
    <property type="match status" value="1"/>
</dbReference>
<name>A0A5N7G0A9_CAMFE</name>